<keyword evidence="2" id="KW-1185">Reference proteome</keyword>
<dbReference type="STRING" id="4795.A0A225UY35"/>
<accession>A0A225UY35</accession>
<comment type="caution">
    <text evidence="1">The sequence shown here is derived from an EMBL/GenBank/DDBJ whole genome shotgun (WGS) entry which is preliminary data.</text>
</comment>
<sequence>VKKTVFKMHLTGMARRWYCDWRAANAAASYSDGVNALIFEFRPVLLVVDIAERIKKERKRWKETYREFADLFLQMADALEGGKTVPANARHALVAFVRSAYPKFTNFLETKASLEEGSPEVQLKVSVAMVACKA</sequence>
<dbReference type="EMBL" id="NBNE01009815">
    <property type="protein sequence ID" value="OWY98040.1"/>
    <property type="molecule type" value="Genomic_DNA"/>
</dbReference>
<proteinExistence type="predicted"/>
<gene>
    <name evidence="1" type="ORF">PHMEG_00031297</name>
</gene>
<organism evidence="1 2">
    <name type="scientific">Phytophthora megakarya</name>
    <dbReference type="NCBI Taxonomy" id="4795"/>
    <lineage>
        <taxon>Eukaryota</taxon>
        <taxon>Sar</taxon>
        <taxon>Stramenopiles</taxon>
        <taxon>Oomycota</taxon>
        <taxon>Peronosporomycetes</taxon>
        <taxon>Peronosporales</taxon>
        <taxon>Peronosporaceae</taxon>
        <taxon>Phytophthora</taxon>
    </lineage>
</organism>
<evidence type="ECO:0000313" key="1">
    <source>
        <dbReference type="EMBL" id="OWY98040.1"/>
    </source>
</evidence>
<feature type="non-terminal residue" evidence="1">
    <location>
        <position position="1"/>
    </location>
</feature>
<protein>
    <submittedName>
        <fullName evidence="1">Uncharacterized protein</fullName>
    </submittedName>
</protein>
<reference evidence="2" key="1">
    <citation type="submission" date="2017-03" db="EMBL/GenBank/DDBJ databases">
        <title>Phytopthora megakarya and P. palmivora, two closely related causual agents of cacao black pod achieved similar genome size and gene model numbers by different mechanisms.</title>
        <authorList>
            <person name="Ali S."/>
            <person name="Shao J."/>
            <person name="Larry D.J."/>
            <person name="Kronmiller B."/>
            <person name="Shen D."/>
            <person name="Strem M.D."/>
            <person name="Melnick R.L."/>
            <person name="Guiltinan M.J."/>
            <person name="Tyler B.M."/>
            <person name="Meinhardt L.W."/>
            <person name="Bailey B.A."/>
        </authorList>
    </citation>
    <scope>NUCLEOTIDE SEQUENCE [LARGE SCALE GENOMIC DNA]</scope>
    <source>
        <strain evidence="2">zdho120</strain>
    </source>
</reference>
<dbReference type="OrthoDB" id="116720at2759"/>
<name>A0A225UY35_9STRA</name>
<evidence type="ECO:0000313" key="2">
    <source>
        <dbReference type="Proteomes" id="UP000198211"/>
    </source>
</evidence>
<dbReference type="Proteomes" id="UP000198211">
    <property type="component" value="Unassembled WGS sequence"/>
</dbReference>
<dbReference type="AlphaFoldDB" id="A0A225UY35"/>